<name>A0ACB9LQR4_BAUVA</name>
<evidence type="ECO:0000313" key="1">
    <source>
        <dbReference type="EMBL" id="KAI4313428.1"/>
    </source>
</evidence>
<reference evidence="1 2" key="1">
    <citation type="journal article" date="2022" name="DNA Res.">
        <title>Chromosomal-level genome assembly of the orchid tree Bauhinia variegata (Leguminosae; Cercidoideae) supports the allotetraploid origin hypothesis of Bauhinia.</title>
        <authorList>
            <person name="Zhong Y."/>
            <person name="Chen Y."/>
            <person name="Zheng D."/>
            <person name="Pang J."/>
            <person name="Liu Y."/>
            <person name="Luo S."/>
            <person name="Meng S."/>
            <person name="Qian L."/>
            <person name="Wei D."/>
            <person name="Dai S."/>
            <person name="Zhou R."/>
        </authorList>
    </citation>
    <scope>NUCLEOTIDE SEQUENCE [LARGE SCALE GENOMIC DNA]</scope>
    <source>
        <strain evidence="1">BV-YZ2020</strain>
    </source>
</reference>
<evidence type="ECO:0000313" key="2">
    <source>
        <dbReference type="Proteomes" id="UP000828941"/>
    </source>
</evidence>
<keyword evidence="2" id="KW-1185">Reference proteome</keyword>
<comment type="caution">
    <text evidence="1">The sequence shown here is derived from an EMBL/GenBank/DDBJ whole genome shotgun (WGS) entry which is preliminary data.</text>
</comment>
<gene>
    <name evidence="1" type="ORF">L6164_026411</name>
</gene>
<dbReference type="EMBL" id="CM039436">
    <property type="protein sequence ID" value="KAI4313428.1"/>
    <property type="molecule type" value="Genomic_DNA"/>
</dbReference>
<dbReference type="Proteomes" id="UP000828941">
    <property type="component" value="Chromosome 11"/>
</dbReference>
<organism evidence="1 2">
    <name type="scientific">Bauhinia variegata</name>
    <name type="common">Purple orchid tree</name>
    <name type="synonym">Phanera variegata</name>
    <dbReference type="NCBI Taxonomy" id="167791"/>
    <lineage>
        <taxon>Eukaryota</taxon>
        <taxon>Viridiplantae</taxon>
        <taxon>Streptophyta</taxon>
        <taxon>Embryophyta</taxon>
        <taxon>Tracheophyta</taxon>
        <taxon>Spermatophyta</taxon>
        <taxon>Magnoliopsida</taxon>
        <taxon>eudicotyledons</taxon>
        <taxon>Gunneridae</taxon>
        <taxon>Pentapetalae</taxon>
        <taxon>rosids</taxon>
        <taxon>fabids</taxon>
        <taxon>Fabales</taxon>
        <taxon>Fabaceae</taxon>
        <taxon>Cercidoideae</taxon>
        <taxon>Cercideae</taxon>
        <taxon>Bauhiniinae</taxon>
        <taxon>Bauhinia</taxon>
    </lineage>
</organism>
<sequence>MTSRSREVLFDQMNTHVNILLEVLPRVEAWKLFKDKAQFDESAVSGEFLSIAAQVVEECAGLPVAIVTVASALRNKSLLEWKDALRQLQNPSLTNTSGQFFYSGVMQSNSLIMDLFNISVGLGLFKGIYNLEEARNSLYTCIRKLKDSYLLLDGYSPKRFNMHDVVQDVAIFLASAEHHFFIKRYARLEEWPERDQLTSCKTIILNRSDIDELPKGLDGPNLTFFHLNNKKPFLDIADDFFKGMSELKVLNLAGETLDSLPSSINLLCNLRALCLNLYVLGDLGIIGELKGLKVLTLSSEMTQLPPELCQLNQLQLLDLRGCCNLVLIPPNLLSSLTKLQELYLATHIYSSSIQWHVNDPNYKQKSMKHCGKEVFDGASDPNNQESKASLGELNNLARLTTLETRIFDEKMLPKDLVFERLRSYKIIIGSEPNLSSEYETSRMLKLDLNTSIHSWHNVKRLLDSVEDLHLYHLKGAENVVPGTNEGGMLQLKYLHLHFSDEIQTIVDLSRWNLVDDIFPNMESLVIDYCTNLEEICNGSLTGGSFSRLKVIKVANCVKMKSLFSVSSFRGRPHCNMLEETNENAESMLQFTELQSLMLIGMPELISFWLEDKRDCSAQGKQLLSTDVDGEMVTEDNIPHTPITLFNNKVMLPNLEEMIISYVVKLNTIWHWQQRLCPKSFDKLRKLEIENCRKLVIIFPSHIGSSINSLETLLITNCESLEHVFEETHSEISGVPASVLCFPNLQQVHVQRCERLKYLFPASVANTLGKLQRLKIENCSKIEEIVIKEDNASPSSEVIFDHGGVNDGETLGVENEKQARGTYSFPNLLTLHVEGLERTKYLFPASMGKSFGKLQKLLIRKCPMIEKIVIVEDNAGPLVEEVMLPNLEEMIIVDLVKLKMIFNCQQKLTSDTFGRLKKFEIKNCPELLSLLPYHIMSRARSLETLTIVDCKSLEQIFSYQGANARDAHGRTADLPGVVNDKHLRGMLSFPHLLAMHVEGCASLKYLFPEFVAKSLVKLQKLLIEKCSLMEEVIMVEENTNPLSKEVMFPELEEMIIIDMDQLKAIWHWQQALIANSFGKLKKIETRNCPELLFPSQILSTTLILETLIINNCKYLQQISGDTIPETSSSQIHVSTYEEKIFLFSAPVAKNLEKLQNLEVRKCSIVEEIITDGDNTVIKPPPSGEKVLFLNLEKIIIVDVDKLNTIWDYQQPLPSNSFSKLGKIEIRNCPELTSIFQCNTMSAIQRLETHGGTVHQTKEKFSFPNLQVMCVEGCERLKYLFPPFTGEAFVRLEDIVIEKCSMMEEIILVEKNIHCCFSEEVRELWESPDLQGSFCNLTTLRIANCEGLLKVLPFNVMKSLINLEELKIQNCYSAEAVFDLEGIDIEETNVIIETWLRKLTLDNLHNLKHVWNKDQQDVLSFRNLEVVSVRGCGRLTYLFPTNIAKDLTALEVLIIDDCGFEEIVAKRKAQAKSLTFMFSKLTYLKIWKVPKLKRFYPGDCTIKWPKLKTLTVHVQTKVKVFGTKKLKTSKMHRLYVPIQQPIFLVEKVFPNLEELSITNMVSFMRWHHQFPTVHFERLKVLGLCHFNAEQASIPYWILQRIPNLEYLHLAWNSFKEVFPHDRYAQGGNDFVHLKRLFLVGLPKLEHIYKEGLNLHKYIMDLQYLLVKECCGLKELVPSSASFNHLGYLEVCNCHGLLHLVTSSTAKSLVQLTALKIRQCLMITEIVLKEENGDGDHEITFSNLKVLELKQLSSLRNFSSGNYIFKFPLLESVIVTCCPYLKTFSQEVPSTPHLQSVRIEDYGNALYWEGNLNATIQKMYHDMLWLHGFELSKLNEFPKLKELWLGHVPREFKYLTSLVVDGCEFVSDVIPFNVLKSLINLEELIVRSCNSVEAVFDLEGINFEETNVMLETRLKKLTLNSLPNLYQVWRNDPQGIVSFENLQVVSARGCERLTSLFPENIAKGLTQLEELAIDGCGVEEIVAKEEGQTMPLCFVFPILTILRISNVPKIKCFYSGDYTAEWPRLKELFVHIDSEVNVFGTKLWKKHEDHHLEIPTEQPILLVEKVFQNLEQLTINKRVSIMDSPHQFPMAHCQRLKVLSLHYFNAEQDSIPCWILQRVPKLEDLGLMHSSFKQVFPCEGYVEGADSFVLLKRLKLLDLPKLEYIYKEGLNLHKYIMELQYLWVEECCGLKELVPSSASFKNLGYLQVWKCDDLLHLVTSSTARSFVQLTTLIVRECNMIAEIVTKEENEDGDHGITFRKLKFLELHQLSSLRNFSSGNFIFKFPSLVHVTVTHCPNLKTFSQEVPRTPHLQRVRIEDYGNALYWEGNLNATIQKMYSDMVGLHSFELSKLNEFPKLKELWLGHVPRGFKYLTSLVVDGCEFVSDVIPFNVLKSLINLEELIVRSCNSVEAVFDLEGINFEETNVMLETRLKNLTLNSLPNLNQVWRNDPQGIVSFENLQVVSARGCERLTSLFPANIAKVLTQLEELVIDGCGVEEIVAKEEGQTMPLSFVFPKLTIFNISNVPKLKCFYSGDYTAEWPRLKELFVHTDSEVNVFGTKLWKKNEDHHLGIPTERPILLVEKVFQNLERLSINNIVSSMDSPPQFSMEHFQRLKVLWLHFFRAEQDSIPCWILQRIPKLEDLGLLRCSFKQLSSLRSFSTGNFAFKFPSLEDLTVSGCTNLETFSKVIPDTPSLQKVQVRDEGNGSHWQGNLNKIIPKIYMQRHVYM</sequence>
<accession>A0ACB9LQR4</accession>
<proteinExistence type="predicted"/>
<protein>
    <submittedName>
        <fullName evidence="1">Uncharacterized protein</fullName>
    </submittedName>
</protein>